<organism evidence="2">
    <name type="scientific">marine sediment metagenome</name>
    <dbReference type="NCBI Taxonomy" id="412755"/>
    <lineage>
        <taxon>unclassified sequences</taxon>
        <taxon>metagenomes</taxon>
        <taxon>ecological metagenomes</taxon>
    </lineage>
</organism>
<dbReference type="CDD" id="cd02012">
    <property type="entry name" value="TPP_TK"/>
    <property type="match status" value="1"/>
</dbReference>
<reference evidence="2" key="1">
    <citation type="journal article" date="2015" name="Nature">
        <title>Complex archaea that bridge the gap between prokaryotes and eukaryotes.</title>
        <authorList>
            <person name="Spang A."/>
            <person name="Saw J.H."/>
            <person name="Jorgensen S.L."/>
            <person name="Zaremba-Niedzwiedzka K."/>
            <person name="Martijn J."/>
            <person name="Lind A.E."/>
            <person name="van Eijk R."/>
            <person name="Schleper C."/>
            <person name="Guy L."/>
            <person name="Ettema T.J."/>
        </authorList>
    </citation>
    <scope>NUCLEOTIDE SEQUENCE</scope>
</reference>
<comment type="caution">
    <text evidence="2">The sequence shown here is derived from an EMBL/GenBank/DDBJ whole genome shotgun (WGS) entry which is preliminary data.</text>
</comment>
<dbReference type="Gene3D" id="3.40.50.970">
    <property type="match status" value="1"/>
</dbReference>
<evidence type="ECO:0000313" key="2">
    <source>
        <dbReference type="EMBL" id="KKN79333.1"/>
    </source>
</evidence>
<dbReference type="PANTHER" id="PTHR47514">
    <property type="entry name" value="TRANSKETOLASE N-TERMINAL SECTION-RELATED"/>
    <property type="match status" value="1"/>
</dbReference>
<dbReference type="EMBL" id="LAZR01000249">
    <property type="protein sequence ID" value="KKN79333.1"/>
    <property type="molecule type" value="Genomic_DNA"/>
</dbReference>
<dbReference type="PANTHER" id="PTHR47514:SF2">
    <property type="entry name" value="TRANSKETOLASE"/>
    <property type="match status" value="1"/>
</dbReference>
<evidence type="ECO:0000259" key="1">
    <source>
        <dbReference type="Pfam" id="PF00456"/>
    </source>
</evidence>
<dbReference type="Pfam" id="PF00456">
    <property type="entry name" value="Transketolase_N"/>
    <property type="match status" value="1"/>
</dbReference>
<accession>A0A0F9WLA3</accession>
<proteinExistence type="predicted"/>
<gene>
    <name evidence="2" type="ORF">LCGC14_0341150</name>
</gene>
<protein>
    <recommendedName>
        <fullName evidence="1">Transketolase N-terminal domain-containing protein</fullName>
    </recommendedName>
</protein>
<name>A0A0F9WLA3_9ZZZZ</name>
<feature type="domain" description="Transketolase N-terminal" evidence="1">
    <location>
        <begin position="4"/>
        <end position="250"/>
    </location>
</feature>
<dbReference type="SUPFAM" id="SSF52518">
    <property type="entry name" value="Thiamin diphosphate-binding fold (THDP-binding)"/>
    <property type="match status" value="1"/>
</dbReference>
<dbReference type="AlphaFoldDB" id="A0A0F9WLA3"/>
<dbReference type="InterPro" id="IPR005474">
    <property type="entry name" value="Transketolase_N"/>
</dbReference>
<dbReference type="InterPro" id="IPR029061">
    <property type="entry name" value="THDP-binding"/>
</dbReference>
<sequence>MEELARKIREHVLRMTHRAKCSHVGSCLSIADILAVLYSGVLNVKPEQPDWEKRDRFILSKGHACAAVYAVLAECGFFPLEWLDGFYQSGSLLSGHISHQVPGVEASTGSLGQGLSIGCGMALATKQKVFVLLGDGDCNEGSTWEAVMFARQHCLANLVAIVDYNKIQALGKTKDVLDLVSLRAKWLAFGWNTIEVDGHDLLDLVDGLQVKVDIQPHCIIAHTIKGKGVSWMENRVEWHYKHPNDEELESALKELNRGN</sequence>